<dbReference type="Proteomes" id="UP000532273">
    <property type="component" value="Unassembled WGS sequence"/>
</dbReference>
<comment type="caution">
    <text evidence="1">The sequence shown here is derived from an EMBL/GenBank/DDBJ whole genome shotgun (WGS) entry which is preliminary data.</text>
</comment>
<dbReference type="EMBL" id="JACIEF010000002">
    <property type="protein sequence ID" value="MBB4107955.1"/>
    <property type="molecule type" value="Genomic_DNA"/>
</dbReference>
<reference evidence="1 2" key="1">
    <citation type="submission" date="2020-08" db="EMBL/GenBank/DDBJ databases">
        <title>Genomic Encyclopedia of Type Strains, Phase IV (KMG-IV): sequencing the most valuable type-strain genomes for metagenomic binning, comparative biology and taxonomic classification.</title>
        <authorList>
            <person name="Goeker M."/>
        </authorList>
    </citation>
    <scope>NUCLEOTIDE SEQUENCE [LARGE SCALE GENOMIC DNA]</scope>
    <source>
        <strain evidence="1 2">DSM 100774</strain>
    </source>
</reference>
<name>A0A7W6KA09_9SPHI</name>
<protein>
    <submittedName>
        <fullName evidence="1">Uncharacterized protein</fullName>
    </submittedName>
</protein>
<proteinExistence type="predicted"/>
<organism evidence="1 2">
    <name type="scientific">Pedobacter zeae</name>
    <dbReference type="NCBI Taxonomy" id="1737356"/>
    <lineage>
        <taxon>Bacteria</taxon>
        <taxon>Pseudomonadati</taxon>
        <taxon>Bacteroidota</taxon>
        <taxon>Sphingobacteriia</taxon>
        <taxon>Sphingobacteriales</taxon>
        <taxon>Sphingobacteriaceae</taxon>
        <taxon>Pedobacter</taxon>
    </lineage>
</organism>
<evidence type="ECO:0000313" key="1">
    <source>
        <dbReference type="EMBL" id="MBB4107955.1"/>
    </source>
</evidence>
<evidence type="ECO:0000313" key="2">
    <source>
        <dbReference type="Proteomes" id="UP000532273"/>
    </source>
</evidence>
<dbReference type="AlphaFoldDB" id="A0A7W6KA09"/>
<accession>A0A7W6KA09</accession>
<gene>
    <name evidence="1" type="ORF">GGQ60_001936</name>
</gene>
<sequence length="41" mass="5025">MYLATRKWAWDLIKKKLKVFCSLKILILYLQPELKETNKEK</sequence>